<accession>K1L854</accession>
<dbReference type="NCBIfam" id="NF006688">
    <property type="entry name" value="PRK09236.1"/>
    <property type="match status" value="1"/>
</dbReference>
<dbReference type="InterPro" id="IPR032466">
    <property type="entry name" value="Metal_Hydrolase"/>
</dbReference>
<dbReference type="AlphaFoldDB" id="K1L854"/>
<dbReference type="SUPFAM" id="SSF51338">
    <property type="entry name" value="Composite domain of metallo-dependent hydrolases"/>
    <property type="match status" value="1"/>
</dbReference>
<dbReference type="Gene3D" id="2.30.40.10">
    <property type="entry name" value="Urease, subunit C, domain 1"/>
    <property type="match status" value="1"/>
</dbReference>
<protein>
    <submittedName>
        <fullName evidence="2">Allantoinase</fullName>
        <ecNumber evidence="2">3.5.2.5</ecNumber>
    </submittedName>
</protein>
<organism evidence="2 3">
    <name type="scientific">Cecembia lonarensis (strain CCUG 58316 / KCTC 22772 / LW9)</name>
    <dbReference type="NCBI Taxonomy" id="1225176"/>
    <lineage>
        <taxon>Bacteria</taxon>
        <taxon>Pseudomonadati</taxon>
        <taxon>Bacteroidota</taxon>
        <taxon>Cytophagia</taxon>
        <taxon>Cytophagales</taxon>
        <taxon>Cyclobacteriaceae</taxon>
        <taxon>Cecembia</taxon>
    </lineage>
</organism>
<dbReference type="InterPro" id="IPR006680">
    <property type="entry name" value="Amidohydro-rel"/>
</dbReference>
<dbReference type="CDD" id="cd01318">
    <property type="entry name" value="DHOase_IIb"/>
    <property type="match status" value="1"/>
</dbReference>
<dbReference type="EMBL" id="AMGM01000060">
    <property type="protein sequence ID" value="EKB48262.1"/>
    <property type="molecule type" value="Genomic_DNA"/>
</dbReference>
<dbReference type="PANTHER" id="PTHR43668">
    <property type="entry name" value="ALLANTOINASE"/>
    <property type="match status" value="1"/>
</dbReference>
<dbReference type="InterPro" id="IPR050138">
    <property type="entry name" value="DHOase/Allantoinase_Hydrolase"/>
</dbReference>
<keyword evidence="3" id="KW-1185">Reference proteome</keyword>
<dbReference type="GO" id="GO:0006145">
    <property type="term" value="P:purine nucleobase catabolic process"/>
    <property type="evidence" value="ECO:0007669"/>
    <property type="project" value="TreeGrafter"/>
</dbReference>
<sequence>MGSTIRFGSPNSSLLSYLVKLEERLVSTSEIFTKPLNWMKRQPVQKFTMTERTLIKNISIVNEGQIILSDLLIDKNLIQKICGHHEDLNAKVIDGTGKFLFPGIIDGQVHFRDPGLTHKGDLYTESKAAVAGGVTSFIDMPNTFPNVLSIDTLNEKYKIASEKSLANYGFFLGVNGDNLDYVINLDTSKLLGVSDDGLYFTKKGNLLADNPKTMEKLFANCKSIIAIHSEKEQIVEENENIFKAKYGENVPVEFHPVIRSEKACYEATKRAIEIANRHKARLHILHLTTEAETHLFRNDIPLQEKNITTEVSVHHLWFSEADYKRLGTLIKWNPAIKSEKDKKGLLKALLDDRIDIVTTDHAPHTLDEKQKPYFQSMSGAPIVQHSLNIMLEFYKQGHISLEKIAQKMCHNPATLYSIEKRGFIREGYFADLTIVDLNSPWTVAKHNILSKCSWSPLEGTTFQTKVTHTFINGHLVYENGQFNETKKGQPLSKTNK</sequence>
<dbReference type="GO" id="GO:0005737">
    <property type="term" value="C:cytoplasm"/>
    <property type="evidence" value="ECO:0007669"/>
    <property type="project" value="TreeGrafter"/>
</dbReference>
<gene>
    <name evidence="2" type="primary">allB_2</name>
    <name evidence="2" type="ORF">B879_03120</name>
</gene>
<evidence type="ECO:0000259" key="1">
    <source>
        <dbReference type="Pfam" id="PF01979"/>
    </source>
</evidence>
<dbReference type="PATRIC" id="fig|1225176.3.peg.3311"/>
<proteinExistence type="predicted"/>
<dbReference type="Pfam" id="PF01979">
    <property type="entry name" value="Amidohydro_1"/>
    <property type="match status" value="1"/>
</dbReference>
<reference evidence="2 3" key="1">
    <citation type="journal article" date="2012" name="J. Bacteriol.">
        <title>Draft Genome Sequence of Cecembia lonarensis Strain LW9T, Isolated from Lonar Lake, a Haloalkaline Lake in India.</title>
        <authorList>
            <person name="Shivaji S."/>
            <person name="Ara S."/>
            <person name="Singh A."/>
            <person name="Pinnaka A.K."/>
        </authorList>
    </citation>
    <scope>NUCLEOTIDE SEQUENCE [LARGE SCALE GENOMIC DNA]</scope>
    <source>
        <strain evidence="2 3">LW9</strain>
    </source>
</reference>
<dbReference type="InterPro" id="IPR011059">
    <property type="entry name" value="Metal-dep_hydrolase_composite"/>
</dbReference>
<comment type="caution">
    <text evidence="2">The sequence shown here is derived from an EMBL/GenBank/DDBJ whole genome shotgun (WGS) entry which is preliminary data.</text>
</comment>
<name>K1L854_CECL9</name>
<dbReference type="SUPFAM" id="SSF51556">
    <property type="entry name" value="Metallo-dependent hydrolases"/>
    <property type="match status" value="1"/>
</dbReference>
<feature type="domain" description="Amidohydrolase-related" evidence="1">
    <location>
        <begin position="99"/>
        <end position="476"/>
    </location>
</feature>
<dbReference type="GO" id="GO:0004038">
    <property type="term" value="F:allantoinase activity"/>
    <property type="evidence" value="ECO:0007669"/>
    <property type="project" value="UniProtKB-EC"/>
</dbReference>
<dbReference type="Gene3D" id="3.20.20.140">
    <property type="entry name" value="Metal-dependent hydrolases"/>
    <property type="match status" value="1"/>
</dbReference>
<keyword evidence="2" id="KW-0378">Hydrolase</keyword>
<evidence type="ECO:0000313" key="2">
    <source>
        <dbReference type="EMBL" id="EKB48262.1"/>
    </source>
</evidence>
<dbReference type="EC" id="3.5.2.5" evidence="2"/>
<evidence type="ECO:0000313" key="3">
    <source>
        <dbReference type="Proteomes" id="UP000004478"/>
    </source>
</evidence>
<dbReference type="PANTHER" id="PTHR43668:SF4">
    <property type="entry name" value="ALLANTOINASE"/>
    <property type="match status" value="1"/>
</dbReference>
<dbReference type="Proteomes" id="UP000004478">
    <property type="component" value="Unassembled WGS sequence"/>
</dbReference>